<dbReference type="Proteomes" id="UP001206639">
    <property type="component" value="Unassembled WGS sequence"/>
</dbReference>
<evidence type="ECO:0000313" key="6">
    <source>
        <dbReference type="EMBL" id="MCT7658045.1"/>
    </source>
</evidence>
<evidence type="ECO:0000259" key="5">
    <source>
        <dbReference type="PROSITE" id="PS51635"/>
    </source>
</evidence>
<organism evidence="6 7">
    <name type="scientific">Mycobacterium deserti</name>
    <dbReference type="NCBI Taxonomy" id="2978347"/>
    <lineage>
        <taxon>Bacteria</taxon>
        <taxon>Bacillati</taxon>
        <taxon>Actinomycetota</taxon>
        <taxon>Actinomycetes</taxon>
        <taxon>Mycobacteriales</taxon>
        <taxon>Mycobacteriaceae</taxon>
        <taxon>Mycobacterium</taxon>
    </lineage>
</organism>
<dbReference type="PANTHER" id="PTHR24185:SF1">
    <property type="entry name" value="CALCIUM-INDEPENDENT PHOSPHOLIPASE A2-GAMMA"/>
    <property type="match status" value="1"/>
</dbReference>
<proteinExistence type="predicted"/>
<feature type="domain" description="PNPLA" evidence="5">
    <location>
        <begin position="16"/>
        <end position="213"/>
    </location>
</feature>
<evidence type="ECO:0000313" key="7">
    <source>
        <dbReference type="Proteomes" id="UP001206639"/>
    </source>
</evidence>
<keyword evidence="2 4" id="KW-0442">Lipid degradation</keyword>
<protein>
    <submittedName>
        <fullName evidence="6">Patatin-like phospholipase family protein</fullName>
    </submittedName>
</protein>
<evidence type="ECO:0000256" key="4">
    <source>
        <dbReference type="PROSITE-ProRule" id="PRU01161"/>
    </source>
</evidence>
<dbReference type="SUPFAM" id="SSF52151">
    <property type="entry name" value="FabD/lysophospholipase-like"/>
    <property type="match status" value="1"/>
</dbReference>
<keyword evidence="1 4" id="KW-0378">Hydrolase</keyword>
<feature type="short sequence motif" description="GXGXXG" evidence="4">
    <location>
        <begin position="20"/>
        <end position="25"/>
    </location>
</feature>
<name>A0ABT2M9E2_9MYCO</name>
<keyword evidence="7" id="KW-1185">Reference proteome</keyword>
<dbReference type="InterPro" id="IPR016035">
    <property type="entry name" value="Acyl_Trfase/lysoPLipase"/>
</dbReference>
<feature type="active site" description="Proton acceptor" evidence="4">
    <location>
        <position position="199"/>
    </location>
</feature>
<dbReference type="InterPro" id="IPR002641">
    <property type="entry name" value="PNPLA_dom"/>
</dbReference>
<dbReference type="PROSITE" id="PS51635">
    <property type="entry name" value="PNPLA"/>
    <property type="match status" value="1"/>
</dbReference>
<sequence length="376" mass="41788">MGYRDRLDGVAPRKMLALDGGGIRGVLTLEILAAVEDIVRTECHNGDMVLGDYFDYIGGTSTGAIIAAGLARGMSVSEIRTIYHDHGEEMFDKASILKRYRYKFDSDRLQQLMQTTYDKQTTFGDETLKTLLMVVLRNATTDSPWPLSNNPRAKYNDPTRADCNLNLPLWQLVRASTAAPTYFPPEKIKLGEKERVFVDGGVTMYNNPAFQLFLMATLGAYRLRWQTGEDKMLLVSVGTGTAAKEDDTLQPGDMNLLYNAASIPAALMSAALIEQDLLCRAFGRCRHGGGIDREIGDLIDRADDEYSPGVLDERLFTYVRYNADLSADGLTELGLPRIRPQDVQKMDSVTHINELAQIGQRVAERDVDAAHFNGFL</sequence>
<dbReference type="Pfam" id="PF01734">
    <property type="entry name" value="Patatin"/>
    <property type="match status" value="1"/>
</dbReference>
<feature type="active site" description="Nucleophile" evidence="4">
    <location>
        <position position="61"/>
    </location>
</feature>
<accession>A0ABT2M9E2</accession>
<dbReference type="RefSeq" id="WP_260992135.1">
    <property type="nucleotide sequence ID" value="NZ_JAODWD010000002.1"/>
</dbReference>
<dbReference type="PANTHER" id="PTHR24185">
    <property type="entry name" value="CALCIUM-INDEPENDENT PHOSPHOLIPASE A2-GAMMA"/>
    <property type="match status" value="1"/>
</dbReference>
<gene>
    <name evidence="6" type="ORF">N4S67_06385</name>
</gene>
<reference evidence="7" key="1">
    <citation type="submission" date="2023-07" db="EMBL/GenBank/DDBJ databases">
        <authorList>
            <person name="Deng Y."/>
            <person name="Zhang Y.-Q."/>
        </authorList>
    </citation>
    <scope>NUCLEOTIDE SEQUENCE [LARGE SCALE GENOMIC DNA]</scope>
    <source>
        <strain evidence="7">CPCC 205710</strain>
    </source>
</reference>
<dbReference type="EMBL" id="JAODWD010000002">
    <property type="protein sequence ID" value="MCT7658045.1"/>
    <property type="molecule type" value="Genomic_DNA"/>
</dbReference>
<feature type="short sequence motif" description="DGA/G" evidence="4">
    <location>
        <begin position="199"/>
        <end position="201"/>
    </location>
</feature>
<evidence type="ECO:0000256" key="2">
    <source>
        <dbReference type="ARBA" id="ARBA00022963"/>
    </source>
</evidence>
<feature type="short sequence motif" description="GXSXG" evidence="4">
    <location>
        <begin position="59"/>
        <end position="63"/>
    </location>
</feature>
<comment type="caution">
    <text evidence="6">The sequence shown here is derived from an EMBL/GenBank/DDBJ whole genome shotgun (WGS) entry which is preliminary data.</text>
</comment>
<keyword evidence="3 4" id="KW-0443">Lipid metabolism</keyword>
<evidence type="ECO:0000256" key="3">
    <source>
        <dbReference type="ARBA" id="ARBA00023098"/>
    </source>
</evidence>
<evidence type="ECO:0000256" key="1">
    <source>
        <dbReference type="ARBA" id="ARBA00022801"/>
    </source>
</evidence>
<dbReference type="Gene3D" id="3.40.1090.10">
    <property type="entry name" value="Cytosolic phospholipase A2 catalytic domain"/>
    <property type="match status" value="1"/>
</dbReference>